<feature type="region of interest" description="Disordered" evidence="1">
    <location>
        <begin position="31"/>
        <end position="67"/>
    </location>
</feature>
<dbReference type="OrthoDB" id="10355546at2759"/>
<evidence type="ECO:0000313" key="2">
    <source>
        <dbReference type="EMBL" id="KAF0907653.1"/>
    </source>
</evidence>
<accession>A0A6G1D7A4</accession>
<evidence type="ECO:0000313" key="3">
    <source>
        <dbReference type="Proteomes" id="UP000479710"/>
    </source>
</evidence>
<proteinExistence type="predicted"/>
<reference evidence="2 3" key="1">
    <citation type="submission" date="2019-11" db="EMBL/GenBank/DDBJ databases">
        <title>Whole genome sequence of Oryza granulata.</title>
        <authorList>
            <person name="Li W."/>
        </authorList>
    </citation>
    <scope>NUCLEOTIDE SEQUENCE [LARGE SCALE GENOMIC DNA]</scope>
    <source>
        <strain evidence="3">cv. Menghai</strain>
        <tissue evidence="2">Leaf</tissue>
    </source>
</reference>
<dbReference type="Proteomes" id="UP000479710">
    <property type="component" value="Unassembled WGS sequence"/>
</dbReference>
<comment type="caution">
    <text evidence="2">The sequence shown here is derived from an EMBL/GenBank/DDBJ whole genome shotgun (WGS) entry which is preliminary data.</text>
</comment>
<dbReference type="AlphaFoldDB" id="A0A6G1D7A4"/>
<evidence type="ECO:0000256" key="1">
    <source>
        <dbReference type="SAM" id="MobiDB-lite"/>
    </source>
</evidence>
<dbReference type="EMBL" id="SPHZ02000007">
    <property type="protein sequence ID" value="KAF0907653.1"/>
    <property type="molecule type" value="Genomic_DNA"/>
</dbReference>
<name>A0A6G1D7A4_9ORYZ</name>
<sequence>MQVQISNNNGPIAAIRTRTNSEGRFMETLNVTSSDTMDSMMGGDDGTDGSDGGGSGAGSDESGSKMVVTTPPMTCNASLPTIGILEAPVVPLGARTLDATPVDNILREILNQSVTPFGTVDAALDEVRRLVLDNASVDILRELTDSLPTGVSYGGNTLDAYIVFGVGPFSYPAIDETLHIPLSAA</sequence>
<keyword evidence="3" id="KW-1185">Reference proteome</keyword>
<organism evidence="2 3">
    <name type="scientific">Oryza meyeriana var. granulata</name>
    <dbReference type="NCBI Taxonomy" id="110450"/>
    <lineage>
        <taxon>Eukaryota</taxon>
        <taxon>Viridiplantae</taxon>
        <taxon>Streptophyta</taxon>
        <taxon>Embryophyta</taxon>
        <taxon>Tracheophyta</taxon>
        <taxon>Spermatophyta</taxon>
        <taxon>Magnoliopsida</taxon>
        <taxon>Liliopsida</taxon>
        <taxon>Poales</taxon>
        <taxon>Poaceae</taxon>
        <taxon>BOP clade</taxon>
        <taxon>Oryzoideae</taxon>
        <taxon>Oryzeae</taxon>
        <taxon>Oryzinae</taxon>
        <taxon>Oryza</taxon>
        <taxon>Oryza meyeriana</taxon>
    </lineage>
</organism>
<protein>
    <submittedName>
        <fullName evidence="2">Uncharacterized protein</fullName>
    </submittedName>
</protein>
<gene>
    <name evidence="2" type="ORF">E2562_020428</name>
</gene>
<feature type="compositionally biased region" description="Low complexity" evidence="1">
    <location>
        <begin position="32"/>
        <end position="42"/>
    </location>
</feature>